<dbReference type="PROSITE" id="PS00633">
    <property type="entry name" value="BROMODOMAIN_1"/>
    <property type="match status" value="1"/>
</dbReference>
<feature type="region of interest" description="Disordered" evidence="9">
    <location>
        <begin position="332"/>
        <end position="392"/>
    </location>
</feature>
<dbReference type="EMBL" id="MU003843">
    <property type="protein sequence ID" value="KAF2717480.1"/>
    <property type="molecule type" value="Genomic_DNA"/>
</dbReference>
<comment type="caution">
    <text evidence="12">The sequence shown here is derived from an EMBL/GenBank/DDBJ whole genome shotgun (WGS) entry which is preliminary data.</text>
</comment>
<keyword evidence="6" id="KW-0862">Zinc</keyword>
<evidence type="ECO:0000256" key="4">
    <source>
        <dbReference type="ARBA" id="ARBA00022771"/>
    </source>
</evidence>
<dbReference type="InterPro" id="IPR044066">
    <property type="entry name" value="TRIAD_supradom"/>
</dbReference>
<evidence type="ECO:0000313" key="12">
    <source>
        <dbReference type="EMBL" id="KAF2717480.1"/>
    </source>
</evidence>
<evidence type="ECO:0000256" key="3">
    <source>
        <dbReference type="ARBA" id="ARBA00022737"/>
    </source>
</evidence>
<evidence type="ECO:0000256" key="1">
    <source>
        <dbReference type="ARBA" id="ARBA00022679"/>
    </source>
</evidence>
<dbReference type="Pfam" id="PF00439">
    <property type="entry name" value="Bromodomain"/>
    <property type="match status" value="1"/>
</dbReference>
<feature type="domain" description="RING-type" evidence="11">
    <location>
        <begin position="14"/>
        <end position="337"/>
    </location>
</feature>
<keyword evidence="3" id="KW-0677">Repeat</keyword>
<feature type="compositionally biased region" description="Acidic residues" evidence="9">
    <location>
        <begin position="342"/>
        <end position="367"/>
    </location>
</feature>
<evidence type="ECO:0000256" key="6">
    <source>
        <dbReference type="ARBA" id="ARBA00022833"/>
    </source>
</evidence>
<sequence>MSLNTSLALDEEQKRRCCLACGADFDTNEASLRLVKPCRSCSSDYCHDCLRDMFTTKDVSRMPPRCCTLIQPYMASGLVSADELSDYRARFEEWLTADGTYCPSITCSAFISPRHLKNFSLGSMAEATTDGPFTIQTVLRNVLKRVQKCPASRFFRSPTRFDDLPEYHAKIKVHMDLSIIQRKAGSSYQSVSEMAADFRLMYENARRYNRTLAHPVVQASEQLVAEFQKELSTEVNMLITASQKNPRSKIFSCPKCRIAICASCKQIEHTGNPCNNSKADDELAMLVQFGYKRCPKCRIGVKRMFGCSHMLCRCGAHWCYRCERQIEECQGTCDPDGVSSESESESESEDEDEDGEGKDQEDADLQGDLDQGGSRRWDTGNFDFGSDPGAQPQAQIWKCSHDFTDFVPKQDEFNRGDLSLLDCNLCFVELRPTLQPILAVRPRRTYAAVVAGKRKRLGSISENAATTAAQSVLSKGSSKAFECRTCSLIVCGACCVQTDMHGSQ</sequence>
<evidence type="ECO:0000256" key="5">
    <source>
        <dbReference type="ARBA" id="ARBA00022786"/>
    </source>
</evidence>
<dbReference type="GO" id="GO:0006325">
    <property type="term" value="P:chromatin organization"/>
    <property type="evidence" value="ECO:0007669"/>
    <property type="project" value="UniProtKB-ARBA"/>
</dbReference>
<dbReference type="GO" id="GO:0008270">
    <property type="term" value="F:zinc ion binding"/>
    <property type="evidence" value="ECO:0007669"/>
    <property type="project" value="UniProtKB-KW"/>
</dbReference>
<dbReference type="OrthoDB" id="10009520at2759"/>
<evidence type="ECO:0008006" key="14">
    <source>
        <dbReference type="Google" id="ProtNLM"/>
    </source>
</evidence>
<keyword evidence="5" id="KW-0833">Ubl conjugation pathway</keyword>
<dbReference type="InterPro" id="IPR036427">
    <property type="entry name" value="Bromodomain-like_sf"/>
</dbReference>
<dbReference type="GO" id="GO:0016567">
    <property type="term" value="P:protein ubiquitination"/>
    <property type="evidence" value="ECO:0007669"/>
    <property type="project" value="InterPro"/>
</dbReference>
<organism evidence="12 13">
    <name type="scientific">Polychaeton citri CBS 116435</name>
    <dbReference type="NCBI Taxonomy" id="1314669"/>
    <lineage>
        <taxon>Eukaryota</taxon>
        <taxon>Fungi</taxon>
        <taxon>Dikarya</taxon>
        <taxon>Ascomycota</taxon>
        <taxon>Pezizomycotina</taxon>
        <taxon>Dothideomycetes</taxon>
        <taxon>Dothideomycetidae</taxon>
        <taxon>Capnodiales</taxon>
        <taxon>Capnodiaceae</taxon>
        <taxon>Polychaeton</taxon>
    </lineage>
</organism>
<dbReference type="InterPro" id="IPR031127">
    <property type="entry name" value="E3_UB_ligase_RBR"/>
</dbReference>
<reference evidence="12" key="1">
    <citation type="journal article" date="2020" name="Stud. Mycol.">
        <title>101 Dothideomycetes genomes: a test case for predicting lifestyles and emergence of pathogens.</title>
        <authorList>
            <person name="Haridas S."/>
            <person name="Albert R."/>
            <person name="Binder M."/>
            <person name="Bloem J."/>
            <person name="Labutti K."/>
            <person name="Salamov A."/>
            <person name="Andreopoulos B."/>
            <person name="Baker S."/>
            <person name="Barry K."/>
            <person name="Bills G."/>
            <person name="Bluhm B."/>
            <person name="Cannon C."/>
            <person name="Castanera R."/>
            <person name="Culley D."/>
            <person name="Daum C."/>
            <person name="Ezra D."/>
            <person name="Gonzalez J."/>
            <person name="Henrissat B."/>
            <person name="Kuo A."/>
            <person name="Liang C."/>
            <person name="Lipzen A."/>
            <person name="Lutzoni F."/>
            <person name="Magnuson J."/>
            <person name="Mondo S."/>
            <person name="Nolan M."/>
            <person name="Ohm R."/>
            <person name="Pangilinan J."/>
            <person name="Park H.-J."/>
            <person name="Ramirez L."/>
            <person name="Alfaro M."/>
            <person name="Sun H."/>
            <person name="Tritt A."/>
            <person name="Yoshinaga Y."/>
            <person name="Zwiers L.-H."/>
            <person name="Turgeon B."/>
            <person name="Goodwin S."/>
            <person name="Spatafora J."/>
            <person name="Crous P."/>
            <person name="Grigoriev I."/>
        </authorList>
    </citation>
    <scope>NUCLEOTIDE SEQUENCE</scope>
    <source>
        <strain evidence="12">CBS 116435</strain>
    </source>
</reference>
<dbReference type="PROSITE" id="PS51873">
    <property type="entry name" value="TRIAD"/>
    <property type="match status" value="1"/>
</dbReference>
<keyword evidence="13" id="KW-1185">Reference proteome</keyword>
<evidence type="ECO:0000256" key="8">
    <source>
        <dbReference type="PROSITE-ProRule" id="PRU00035"/>
    </source>
</evidence>
<proteinExistence type="predicted"/>
<gene>
    <name evidence="12" type="ORF">K431DRAFT_288525</name>
</gene>
<evidence type="ECO:0000313" key="13">
    <source>
        <dbReference type="Proteomes" id="UP000799441"/>
    </source>
</evidence>
<feature type="domain" description="Bromo" evidence="10">
    <location>
        <begin position="147"/>
        <end position="209"/>
    </location>
</feature>
<keyword evidence="4" id="KW-0863">Zinc-finger</keyword>
<protein>
    <recommendedName>
        <fullName evidence="14">RING-type domain-containing protein</fullName>
    </recommendedName>
</protein>
<dbReference type="SUPFAM" id="SSF47370">
    <property type="entry name" value="Bromodomain"/>
    <property type="match status" value="1"/>
</dbReference>
<dbReference type="InterPro" id="IPR018359">
    <property type="entry name" value="Bromodomain_CS"/>
</dbReference>
<evidence type="ECO:0000259" key="11">
    <source>
        <dbReference type="PROSITE" id="PS51873"/>
    </source>
</evidence>
<dbReference type="InterPro" id="IPR001487">
    <property type="entry name" value="Bromodomain"/>
</dbReference>
<evidence type="ECO:0000256" key="9">
    <source>
        <dbReference type="SAM" id="MobiDB-lite"/>
    </source>
</evidence>
<dbReference type="Proteomes" id="UP000799441">
    <property type="component" value="Unassembled WGS sequence"/>
</dbReference>
<keyword evidence="1" id="KW-0808">Transferase</keyword>
<evidence type="ECO:0000256" key="2">
    <source>
        <dbReference type="ARBA" id="ARBA00022723"/>
    </source>
</evidence>
<name>A0A9P4UM02_9PEZI</name>
<keyword evidence="7 8" id="KW-0103">Bromodomain</keyword>
<dbReference type="PROSITE" id="PS50014">
    <property type="entry name" value="BROMODOMAIN_2"/>
    <property type="match status" value="1"/>
</dbReference>
<keyword evidence="2" id="KW-0479">Metal-binding</keyword>
<dbReference type="AlphaFoldDB" id="A0A9P4UM02"/>
<dbReference type="GO" id="GO:0004842">
    <property type="term" value="F:ubiquitin-protein transferase activity"/>
    <property type="evidence" value="ECO:0007669"/>
    <property type="project" value="InterPro"/>
</dbReference>
<dbReference type="Gene3D" id="1.20.920.10">
    <property type="entry name" value="Bromodomain-like"/>
    <property type="match status" value="1"/>
</dbReference>
<dbReference type="SMART" id="SM00297">
    <property type="entry name" value="BROMO"/>
    <property type="match status" value="1"/>
</dbReference>
<evidence type="ECO:0000259" key="10">
    <source>
        <dbReference type="PROSITE" id="PS50014"/>
    </source>
</evidence>
<dbReference type="Gene3D" id="1.20.120.1750">
    <property type="match status" value="1"/>
</dbReference>
<accession>A0A9P4UM02</accession>
<dbReference type="SUPFAM" id="SSF57850">
    <property type="entry name" value="RING/U-box"/>
    <property type="match status" value="1"/>
</dbReference>
<dbReference type="CDD" id="cd04369">
    <property type="entry name" value="Bromodomain"/>
    <property type="match status" value="1"/>
</dbReference>
<dbReference type="CDD" id="cd22584">
    <property type="entry name" value="Rcat_RBR_unk"/>
    <property type="match status" value="1"/>
</dbReference>
<dbReference type="PANTHER" id="PTHR11685">
    <property type="entry name" value="RBR FAMILY RING FINGER AND IBR DOMAIN-CONTAINING"/>
    <property type="match status" value="1"/>
</dbReference>
<evidence type="ECO:0000256" key="7">
    <source>
        <dbReference type="ARBA" id="ARBA00023117"/>
    </source>
</evidence>